<proteinExistence type="predicted"/>
<dbReference type="AlphaFoldDB" id="A0A448ZSR8"/>
<protein>
    <submittedName>
        <fullName evidence="2">Uncharacterized protein</fullName>
    </submittedName>
</protein>
<accession>A0A448ZSR8</accession>
<name>A0A448ZSR8_9STRA</name>
<feature type="region of interest" description="Disordered" evidence="1">
    <location>
        <begin position="1"/>
        <end position="26"/>
    </location>
</feature>
<sequence>MHKTTAPSDKIEVRRRQRQHGSGVASAVACRLRNHATPRLRHVFGAVGSPVSFQVQQLLLVDGPAPVSPDQSDGVDRIHVGKLDEGNRHHDGSPSQAGDAVDGDAGPGALVVLRGAVVECLIDDLEPRVDDLFRRGVAVGVFHVVGRNPGILELSRLVGWLADPDQVRDRVLAHFPDVEMEVSLAGSIHNEEPERRFHLEESRLGSEDAVPSVHGSFVADHDSFAAVGSDAFLATGTGRR</sequence>
<feature type="region of interest" description="Disordered" evidence="1">
    <location>
        <begin position="83"/>
        <end position="103"/>
    </location>
</feature>
<feature type="compositionally biased region" description="Basic and acidic residues" evidence="1">
    <location>
        <begin position="83"/>
        <end position="92"/>
    </location>
</feature>
<gene>
    <name evidence="2" type="ORF">PSNMU_V1.4_AUG-EV-PASAV3_0122060</name>
</gene>
<dbReference type="EMBL" id="CAACVS010000683">
    <property type="protein sequence ID" value="VEU45056.1"/>
    <property type="molecule type" value="Genomic_DNA"/>
</dbReference>
<keyword evidence="3" id="KW-1185">Reference proteome</keyword>
<dbReference type="PROSITE" id="PS51257">
    <property type="entry name" value="PROKAR_LIPOPROTEIN"/>
    <property type="match status" value="1"/>
</dbReference>
<dbReference type="Proteomes" id="UP000291116">
    <property type="component" value="Unassembled WGS sequence"/>
</dbReference>
<evidence type="ECO:0000313" key="2">
    <source>
        <dbReference type="EMBL" id="VEU45056.1"/>
    </source>
</evidence>
<organism evidence="2 3">
    <name type="scientific">Pseudo-nitzschia multistriata</name>
    <dbReference type="NCBI Taxonomy" id="183589"/>
    <lineage>
        <taxon>Eukaryota</taxon>
        <taxon>Sar</taxon>
        <taxon>Stramenopiles</taxon>
        <taxon>Ochrophyta</taxon>
        <taxon>Bacillariophyta</taxon>
        <taxon>Bacillariophyceae</taxon>
        <taxon>Bacillariophycidae</taxon>
        <taxon>Bacillariales</taxon>
        <taxon>Bacillariaceae</taxon>
        <taxon>Pseudo-nitzschia</taxon>
    </lineage>
</organism>
<evidence type="ECO:0000256" key="1">
    <source>
        <dbReference type="SAM" id="MobiDB-lite"/>
    </source>
</evidence>
<evidence type="ECO:0000313" key="3">
    <source>
        <dbReference type="Proteomes" id="UP000291116"/>
    </source>
</evidence>
<reference evidence="2 3" key="1">
    <citation type="submission" date="2019-01" db="EMBL/GenBank/DDBJ databases">
        <authorList>
            <person name="Ferrante I. M."/>
        </authorList>
    </citation>
    <scope>NUCLEOTIDE SEQUENCE [LARGE SCALE GENOMIC DNA]</scope>
    <source>
        <strain evidence="2 3">B856</strain>
    </source>
</reference>